<dbReference type="PROSITE" id="PS50157">
    <property type="entry name" value="ZINC_FINGER_C2H2_2"/>
    <property type="match status" value="2"/>
</dbReference>
<gene>
    <name evidence="10" type="primary">NDAI0A07470</name>
    <name evidence="10" type="ordered locus">NDAI_0A07470</name>
</gene>
<dbReference type="SUPFAM" id="SSF57667">
    <property type="entry name" value="beta-beta-alpha zinc fingers"/>
    <property type="match status" value="1"/>
</dbReference>
<keyword evidence="11" id="KW-1185">Reference proteome</keyword>
<dbReference type="PROSITE" id="PS00028">
    <property type="entry name" value="ZINC_FINGER_C2H2_1"/>
    <property type="match status" value="2"/>
</dbReference>
<proteinExistence type="predicted"/>
<evidence type="ECO:0000313" key="10">
    <source>
        <dbReference type="EMBL" id="CCD22901.1"/>
    </source>
</evidence>
<dbReference type="AlphaFoldDB" id="G0W513"/>
<evidence type="ECO:0000256" key="2">
    <source>
        <dbReference type="ARBA" id="ARBA00022491"/>
    </source>
</evidence>
<dbReference type="Proteomes" id="UP000000689">
    <property type="component" value="Chromosome 1"/>
</dbReference>
<organism evidence="10 11">
    <name type="scientific">Naumovozyma dairenensis (strain ATCC 10597 / BCRC 20456 / CBS 421 / NBRC 0211 / NRRL Y-12639)</name>
    <name type="common">Saccharomyces dairenensis</name>
    <dbReference type="NCBI Taxonomy" id="1071378"/>
    <lineage>
        <taxon>Eukaryota</taxon>
        <taxon>Fungi</taxon>
        <taxon>Dikarya</taxon>
        <taxon>Ascomycota</taxon>
        <taxon>Saccharomycotina</taxon>
        <taxon>Saccharomycetes</taxon>
        <taxon>Saccharomycetales</taxon>
        <taxon>Saccharomycetaceae</taxon>
        <taxon>Naumovozyma</taxon>
    </lineage>
</organism>
<keyword evidence="2" id="KW-0678">Repressor</keyword>
<dbReference type="GO" id="GO:0000122">
    <property type="term" value="P:negative regulation of transcription by RNA polymerase II"/>
    <property type="evidence" value="ECO:0007669"/>
    <property type="project" value="UniProtKB-ARBA"/>
</dbReference>
<reference evidence="10 11" key="1">
    <citation type="journal article" date="2011" name="Proc. Natl. Acad. Sci. U.S.A.">
        <title>Evolutionary erosion of yeast sex chromosomes by mating-type switching accidents.</title>
        <authorList>
            <person name="Gordon J.L."/>
            <person name="Armisen D."/>
            <person name="Proux-Wera E."/>
            <person name="Oheigeartaigh S.S."/>
            <person name="Byrne K.P."/>
            <person name="Wolfe K.H."/>
        </authorList>
    </citation>
    <scope>NUCLEOTIDE SEQUENCE [LARGE SCALE GENOMIC DNA]</scope>
    <source>
        <strain evidence="11">ATCC 10597 / BCRC 20456 / CBS 421 / NBRC 0211 / NRRL Y-12639</strain>
    </source>
</reference>
<dbReference type="OrthoDB" id="6365676at2759"/>
<sequence>MHPHSSNGTTVSIPTNRYEASDKNGVTHTVIPYVIDNTINSITISSDKKFQTLLPAVNSSITIEHELKTKLNYFAFNFSSVNAVQHARRPNIVLTHSDTTSWSLKQERSRDKNCTMGYLLPPTPMATPTISPSVTPVSTPAPASPISSFQLLSPSPSPSTQMKTISTNINNKTWQEKITTNKQPIVIRIKKHKKVTKKKQPTRRSHICKTCSMGFTTSGHLSRHNRIHTGEKNHSCPYKGCNQKFSRHDNCLQHYRTHLKKKK</sequence>
<dbReference type="InterPro" id="IPR036236">
    <property type="entry name" value="Znf_C2H2_sf"/>
</dbReference>
<keyword evidence="6" id="KW-0862">Zinc</keyword>
<evidence type="ECO:0000256" key="8">
    <source>
        <dbReference type="PROSITE-ProRule" id="PRU00042"/>
    </source>
</evidence>
<dbReference type="FunFam" id="3.30.160.60:FF:001382">
    <property type="entry name" value="Transcriptional repressor"/>
    <property type="match status" value="1"/>
</dbReference>
<evidence type="ECO:0000256" key="1">
    <source>
        <dbReference type="ARBA" id="ARBA00004123"/>
    </source>
</evidence>
<comment type="subcellular location">
    <subcellularLocation>
        <location evidence="1">Nucleus</location>
    </subcellularLocation>
</comment>
<dbReference type="HOGENOM" id="CLU_082791_0_0_1"/>
<keyword evidence="5 8" id="KW-0863">Zinc-finger</keyword>
<dbReference type="GeneID" id="11494389"/>
<evidence type="ECO:0000256" key="4">
    <source>
        <dbReference type="ARBA" id="ARBA00022737"/>
    </source>
</evidence>
<dbReference type="KEGG" id="ndi:NDAI_0A07470"/>
<keyword evidence="4" id="KW-0677">Repeat</keyword>
<dbReference type="RefSeq" id="XP_003668144.1">
    <property type="nucleotide sequence ID" value="XM_003668096.1"/>
</dbReference>
<accession>G0W513</accession>
<protein>
    <recommendedName>
        <fullName evidence="9">C2H2-type domain-containing protein</fullName>
    </recommendedName>
</protein>
<evidence type="ECO:0000256" key="7">
    <source>
        <dbReference type="ARBA" id="ARBA00023242"/>
    </source>
</evidence>
<dbReference type="SMART" id="SM00355">
    <property type="entry name" value="ZnF_C2H2"/>
    <property type="match status" value="2"/>
</dbReference>
<dbReference type="GO" id="GO:2000221">
    <property type="term" value="P:negative regulation of pseudohyphal growth"/>
    <property type="evidence" value="ECO:0007669"/>
    <property type="project" value="UniProtKB-ARBA"/>
</dbReference>
<dbReference type="GO" id="GO:0043709">
    <property type="term" value="P:cell adhesion involved in single-species biofilm formation"/>
    <property type="evidence" value="ECO:0007669"/>
    <property type="project" value="UniProtKB-ARBA"/>
</dbReference>
<evidence type="ECO:0000256" key="6">
    <source>
        <dbReference type="ARBA" id="ARBA00022833"/>
    </source>
</evidence>
<evidence type="ECO:0000256" key="5">
    <source>
        <dbReference type="ARBA" id="ARBA00022771"/>
    </source>
</evidence>
<dbReference type="OMA" id="INNKTWQ"/>
<feature type="domain" description="C2H2-type" evidence="9">
    <location>
        <begin position="206"/>
        <end position="233"/>
    </location>
</feature>
<dbReference type="GO" id="GO:0005667">
    <property type="term" value="C:transcription regulator complex"/>
    <property type="evidence" value="ECO:0007669"/>
    <property type="project" value="TreeGrafter"/>
</dbReference>
<dbReference type="GO" id="GO:2000218">
    <property type="term" value="P:negative regulation of invasive growth in response to glucose limitation"/>
    <property type="evidence" value="ECO:0007669"/>
    <property type="project" value="UniProtKB-ARBA"/>
</dbReference>
<dbReference type="GO" id="GO:0000978">
    <property type="term" value="F:RNA polymerase II cis-regulatory region sequence-specific DNA binding"/>
    <property type="evidence" value="ECO:0007669"/>
    <property type="project" value="TreeGrafter"/>
</dbReference>
<dbReference type="STRING" id="1071378.G0W513"/>
<dbReference type="PANTHER" id="PTHR14003:SF19">
    <property type="entry name" value="YY2 TRANSCRIPTION FACTOR"/>
    <property type="match status" value="1"/>
</dbReference>
<dbReference type="eggNOG" id="KOG1721">
    <property type="taxonomic scope" value="Eukaryota"/>
</dbReference>
<keyword evidence="7" id="KW-0539">Nucleus</keyword>
<name>G0W513_NAUDC</name>
<dbReference type="EMBL" id="HE580267">
    <property type="protein sequence ID" value="CCD22901.1"/>
    <property type="molecule type" value="Genomic_DNA"/>
</dbReference>
<evidence type="ECO:0000313" key="11">
    <source>
        <dbReference type="Proteomes" id="UP000000689"/>
    </source>
</evidence>
<dbReference type="GO" id="GO:0000981">
    <property type="term" value="F:DNA-binding transcription factor activity, RNA polymerase II-specific"/>
    <property type="evidence" value="ECO:0007669"/>
    <property type="project" value="TreeGrafter"/>
</dbReference>
<dbReference type="Gene3D" id="3.30.160.60">
    <property type="entry name" value="Classic Zinc Finger"/>
    <property type="match status" value="2"/>
</dbReference>
<dbReference type="InterPro" id="IPR013087">
    <property type="entry name" value="Znf_C2H2_type"/>
</dbReference>
<dbReference type="GO" id="GO:0005634">
    <property type="term" value="C:nucleus"/>
    <property type="evidence" value="ECO:0007669"/>
    <property type="project" value="UniProtKB-SubCell"/>
</dbReference>
<feature type="domain" description="C2H2-type" evidence="9">
    <location>
        <begin position="234"/>
        <end position="263"/>
    </location>
</feature>
<dbReference type="PANTHER" id="PTHR14003">
    <property type="entry name" value="TRANSCRIPTIONAL REPRESSOR PROTEIN YY"/>
    <property type="match status" value="1"/>
</dbReference>
<keyword evidence="3" id="KW-0479">Metal-binding</keyword>
<evidence type="ECO:0000256" key="3">
    <source>
        <dbReference type="ARBA" id="ARBA00022723"/>
    </source>
</evidence>
<dbReference type="GO" id="GO:0000785">
    <property type="term" value="C:chromatin"/>
    <property type="evidence" value="ECO:0007669"/>
    <property type="project" value="TreeGrafter"/>
</dbReference>
<dbReference type="GO" id="GO:0008270">
    <property type="term" value="F:zinc ion binding"/>
    <property type="evidence" value="ECO:0007669"/>
    <property type="project" value="UniProtKB-KW"/>
</dbReference>
<evidence type="ECO:0000259" key="9">
    <source>
        <dbReference type="PROSITE" id="PS50157"/>
    </source>
</evidence>